<dbReference type="Pfam" id="PF07883">
    <property type="entry name" value="Cupin_2"/>
    <property type="match status" value="1"/>
</dbReference>
<dbReference type="Gene3D" id="2.60.120.10">
    <property type="entry name" value="Jelly Rolls"/>
    <property type="match status" value="1"/>
</dbReference>
<dbReference type="PROSITE" id="PS01124">
    <property type="entry name" value="HTH_ARAC_FAMILY_2"/>
    <property type="match status" value="1"/>
</dbReference>
<reference evidence="5 6" key="1">
    <citation type="submission" date="2017-05" db="EMBL/GenBank/DDBJ databases">
        <title>Vagococcus spp. assemblies.</title>
        <authorList>
            <person name="Gulvik C.A."/>
        </authorList>
    </citation>
    <scope>NUCLEOTIDE SEQUENCE [LARGE SCALE GENOMIC DNA]</scope>
    <source>
        <strain evidence="5 6">DSM 24756</strain>
    </source>
</reference>
<dbReference type="InterPro" id="IPR009057">
    <property type="entry name" value="Homeodomain-like_sf"/>
</dbReference>
<organism evidence="5 6">
    <name type="scientific">Vagococcus entomophilus</name>
    <dbReference type="NCBI Taxonomy" id="1160095"/>
    <lineage>
        <taxon>Bacteria</taxon>
        <taxon>Bacillati</taxon>
        <taxon>Bacillota</taxon>
        <taxon>Bacilli</taxon>
        <taxon>Lactobacillales</taxon>
        <taxon>Enterococcaceae</taxon>
        <taxon>Vagococcus</taxon>
    </lineage>
</organism>
<accession>A0A430AF93</accession>
<dbReference type="EMBL" id="NGJZ01000003">
    <property type="protein sequence ID" value="RSU06417.1"/>
    <property type="molecule type" value="Genomic_DNA"/>
</dbReference>
<dbReference type="PANTHER" id="PTHR43280">
    <property type="entry name" value="ARAC-FAMILY TRANSCRIPTIONAL REGULATOR"/>
    <property type="match status" value="1"/>
</dbReference>
<dbReference type="GO" id="GO:0003700">
    <property type="term" value="F:DNA-binding transcription factor activity"/>
    <property type="evidence" value="ECO:0007669"/>
    <property type="project" value="InterPro"/>
</dbReference>
<keyword evidence="6" id="KW-1185">Reference proteome</keyword>
<sequence>MDQEYETIYLDAKTNSYLFKFFSQDTKRIIPMHVHKEIELLYCVSGCLKIWIGGEIVVLKQNEFYVINSLVPHATQSLTENEVIVLYLSESFLKDENVQVDISSKKKETAEYQVTVDTIKEVEVQHEQVTEYLPYLQKSLIHKLQYLLLRFFSQAVDETSERKRIQNEKVSRVIKIIQDNYTKELTLAKLSRLSGYSMNYLSRMFHQYTGQTFIEYKRSLCLEAAIKMMDATDLSLEEISIRSGFPNEKSMRMYFKTMIGVTPRKYKMLKNDRK</sequence>
<dbReference type="Gene3D" id="1.10.10.60">
    <property type="entry name" value="Homeodomain-like"/>
    <property type="match status" value="2"/>
</dbReference>
<evidence type="ECO:0000256" key="2">
    <source>
        <dbReference type="ARBA" id="ARBA00023125"/>
    </source>
</evidence>
<dbReference type="CDD" id="cd02208">
    <property type="entry name" value="cupin_RmlC-like"/>
    <property type="match status" value="1"/>
</dbReference>
<dbReference type="GO" id="GO:0043565">
    <property type="term" value="F:sequence-specific DNA binding"/>
    <property type="evidence" value="ECO:0007669"/>
    <property type="project" value="InterPro"/>
</dbReference>
<dbReference type="Pfam" id="PF12833">
    <property type="entry name" value="HTH_18"/>
    <property type="match status" value="1"/>
</dbReference>
<keyword evidence="3" id="KW-0804">Transcription</keyword>
<comment type="caution">
    <text evidence="5">The sequence shown here is derived from an EMBL/GenBank/DDBJ whole genome shotgun (WGS) entry which is preliminary data.</text>
</comment>
<dbReference type="RefSeq" id="WP_126825625.1">
    <property type="nucleotide sequence ID" value="NZ_JBHLWU010000001.1"/>
</dbReference>
<keyword evidence="2" id="KW-0238">DNA-binding</keyword>
<evidence type="ECO:0000313" key="6">
    <source>
        <dbReference type="Proteomes" id="UP000288669"/>
    </source>
</evidence>
<dbReference type="SUPFAM" id="SSF46689">
    <property type="entry name" value="Homeodomain-like"/>
    <property type="match status" value="2"/>
</dbReference>
<keyword evidence="1" id="KW-0805">Transcription regulation</keyword>
<dbReference type="InterPro" id="IPR014710">
    <property type="entry name" value="RmlC-like_jellyroll"/>
</dbReference>
<evidence type="ECO:0000256" key="3">
    <source>
        <dbReference type="ARBA" id="ARBA00023163"/>
    </source>
</evidence>
<evidence type="ECO:0000313" key="5">
    <source>
        <dbReference type="EMBL" id="RSU06417.1"/>
    </source>
</evidence>
<dbReference type="Proteomes" id="UP000288669">
    <property type="component" value="Unassembled WGS sequence"/>
</dbReference>
<dbReference type="PANTHER" id="PTHR43280:SF34">
    <property type="entry name" value="ARAC-FAMILY TRANSCRIPTIONAL REGULATOR"/>
    <property type="match status" value="1"/>
</dbReference>
<evidence type="ECO:0000256" key="1">
    <source>
        <dbReference type="ARBA" id="ARBA00023015"/>
    </source>
</evidence>
<proteinExistence type="predicted"/>
<gene>
    <name evidence="5" type="ORF">CBF30_09185</name>
</gene>
<dbReference type="SUPFAM" id="SSF51182">
    <property type="entry name" value="RmlC-like cupins"/>
    <property type="match status" value="1"/>
</dbReference>
<name>A0A430AF93_9ENTE</name>
<dbReference type="SMART" id="SM00342">
    <property type="entry name" value="HTH_ARAC"/>
    <property type="match status" value="1"/>
</dbReference>
<feature type="domain" description="HTH araC/xylS-type" evidence="4">
    <location>
        <begin position="171"/>
        <end position="269"/>
    </location>
</feature>
<dbReference type="AlphaFoldDB" id="A0A430AF93"/>
<dbReference type="InterPro" id="IPR013096">
    <property type="entry name" value="Cupin_2"/>
</dbReference>
<dbReference type="InterPro" id="IPR018060">
    <property type="entry name" value="HTH_AraC"/>
</dbReference>
<protein>
    <recommendedName>
        <fullName evidence="4">HTH araC/xylS-type domain-containing protein</fullName>
    </recommendedName>
</protein>
<dbReference type="OrthoDB" id="9799319at2"/>
<dbReference type="InterPro" id="IPR011051">
    <property type="entry name" value="RmlC_Cupin_sf"/>
</dbReference>
<evidence type="ECO:0000259" key="4">
    <source>
        <dbReference type="PROSITE" id="PS01124"/>
    </source>
</evidence>